<feature type="region of interest" description="Disordered" evidence="2">
    <location>
        <begin position="86"/>
        <end position="113"/>
    </location>
</feature>
<dbReference type="Pfam" id="PF03050">
    <property type="entry name" value="DDE_Tnp_IS66"/>
    <property type="match status" value="1"/>
</dbReference>
<accession>A0A1T5AJY3</accession>
<organism evidence="5 6">
    <name type="scientific">Salegentibacter holothuriorum</name>
    <dbReference type="NCBI Taxonomy" id="241145"/>
    <lineage>
        <taxon>Bacteria</taxon>
        <taxon>Pseudomonadati</taxon>
        <taxon>Bacteroidota</taxon>
        <taxon>Flavobacteriia</taxon>
        <taxon>Flavobacteriales</taxon>
        <taxon>Flavobacteriaceae</taxon>
        <taxon>Salegentibacter</taxon>
    </lineage>
</organism>
<evidence type="ECO:0000256" key="1">
    <source>
        <dbReference type="SAM" id="Coils"/>
    </source>
</evidence>
<feature type="domain" description="Transposase IS66 central" evidence="3">
    <location>
        <begin position="186"/>
        <end position="469"/>
    </location>
</feature>
<dbReference type="STRING" id="241145.SAMN05660776_0646"/>
<dbReference type="Pfam" id="PF13007">
    <property type="entry name" value="LZ_Tnp_IS66"/>
    <property type="match status" value="1"/>
</dbReference>
<dbReference type="InterPro" id="IPR024463">
    <property type="entry name" value="Transposase_TnpC_homeodom"/>
</dbReference>
<name>A0A1T5AJY3_9FLAO</name>
<dbReference type="InterPro" id="IPR052344">
    <property type="entry name" value="Transposase-related"/>
</dbReference>
<evidence type="ECO:0000259" key="4">
    <source>
        <dbReference type="Pfam" id="PF13007"/>
    </source>
</evidence>
<keyword evidence="6" id="KW-1185">Reference proteome</keyword>
<evidence type="ECO:0000313" key="6">
    <source>
        <dbReference type="Proteomes" id="UP000190230"/>
    </source>
</evidence>
<proteinExistence type="predicted"/>
<gene>
    <name evidence="5" type="ORF">SAMN05660776_0646</name>
</gene>
<dbReference type="PANTHER" id="PTHR33678">
    <property type="entry name" value="BLL1576 PROTEIN"/>
    <property type="match status" value="1"/>
</dbReference>
<dbReference type="Proteomes" id="UP000190230">
    <property type="component" value="Unassembled WGS sequence"/>
</dbReference>
<sequence>MYFYPMQEPLENLTKDQLLALLKKETKKREKAEKSVSKREQEVEKAQHKIADLKFQVEYYKRLAFGQKRERFEGDKNQMSLPFEMEPQKAAAQESGLKEKLSDQRRKKTSNHKGRMALPEHLEVKEIEIYPKEDLTDMVCIGKEVTDELEYEPAKYYIKRYIRYKYAPKSKEGVIIGELPERVIEKGIPGAGLLASILVDKYQDHLPLYRQLQRFKRAEIPIASSTLEGWTRQSLKIIDILYQHLLEDIRSKGYLQSDETPIKVMDPAKKGKTHQGYYWVHHCPIDGTVLFDYQPGRSREAADHVLAGFKGYLQSDGYAAYDKIGKREGVTHLNCWAHARREFDKAKDNDRERAEKALSFIQKLYAVEAQAREQNLSPEHRKSLRLEKALPVINEFGKWMFDQMKHQLILPKSPIGKAFKYSMDRWDQLSAYLFDGILEIDNNLVENAIRPLALGRKNYLFAGSHSAAERAAGIYSFFAICKKHEVNPYEWLKYTLENIMAINHKDIRNLYPQNYKKLQQI</sequence>
<dbReference type="NCBIfam" id="NF033517">
    <property type="entry name" value="transpos_IS66"/>
    <property type="match status" value="1"/>
</dbReference>
<evidence type="ECO:0000256" key="2">
    <source>
        <dbReference type="SAM" id="MobiDB-lite"/>
    </source>
</evidence>
<feature type="coiled-coil region" evidence="1">
    <location>
        <begin position="15"/>
        <end position="56"/>
    </location>
</feature>
<evidence type="ECO:0000313" key="5">
    <source>
        <dbReference type="EMBL" id="SKB35318.1"/>
    </source>
</evidence>
<evidence type="ECO:0000259" key="3">
    <source>
        <dbReference type="Pfam" id="PF03050"/>
    </source>
</evidence>
<dbReference type="AlphaFoldDB" id="A0A1T5AJY3"/>
<dbReference type="InterPro" id="IPR004291">
    <property type="entry name" value="Transposase_IS66_central"/>
</dbReference>
<dbReference type="PANTHER" id="PTHR33678:SF1">
    <property type="entry name" value="BLL1576 PROTEIN"/>
    <property type="match status" value="1"/>
</dbReference>
<dbReference type="EMBL" id="FUYY01000001">
    <property type="protein sequence ID" value="SKB35318.1"/>
    <property type="molecule type" value="Genomic_DNA"/>
</dbReference>
<keyword evidence="1" id="KW-0175">Coiled coil</keyword>
<protein>
    <submittedName>
        <fullName evidence="5">Transposase</fullName>
    </submittedName>
</protein>
<feature type="domain" description="Transposase TnpC homeodomain" evidence="4">
    <location>
        <begin position="53"/>
        <end position="127"/>
    </location>
</feature>
<reference evidence="6" key="1">
    <citation type="submission" date="2017-02" db="EMBL/GenBank/DDBJ databases">
        <authorList>
            <person name="Varghese N."/>
            <person name="Submissions S."/>
        </authorList>
    </citation>
    <scope>NUCLEOTIDE SEQUENCE [LARGE SCALE GENOMIC DNA]</scope>
    <source>
        <strain evidence="6">DSM 23405</strain>
    </source>
</reference>